<dbReference type="SUPFAM" id="SSF51445">
    <property type="entry name" value="(Trans)glycosidases"/>
    <property type="match status" value="1"/>
</dbReference>
<dbReference type="InterPro" id="IPR049171">
    <property type="entry name" value="GLGE_C"/>
</dbReference>
<accession>A0A6J6BXU1</accession>
<name>A0A6J6BXU1_9ZZZZ</name>
<dbReference type="PANTHER" id="PTHR47786">
    <property type="entry name" value="ALPHA-1,4-GLUCAN:MALTOSE-1-PHOSPHATE MALTOSYLTRANSFERASE"/>
    <property type="match status" value="1"/>
</dbReference>
<reference evidence="2" key="1">
    <citation type="submission" date="2020-05" db="EMBL/GenBank/DDBJ databases">
        <authorList>
            <person name="Chiriac C."/>
            <person name="Salcher M."/>
            <person name="Ghai R."/>
            <person name="Kavagutti S V."/>
        </authorList>
    </citation>
    <scope>NUCLEOTIDE SEQUENCE</scope>
</reference>
<protein>
    <submittedName>
        <fullName evidence="2">Unannotated protein</fullName>
    </submittedName>
</protein>
<dbReference type="InterPro" id="IPR017853">
    <property type="entry name" value="GH"/>
</dbReference>
<dbReference type="Pfam" id="PF21702">
    <property type="entry name" value="GLGE_C"/>
    <property type="match status" value="1"/>
</dbReference>
<dbReference type="PANTHER" id="PTHR47786:SF2">
    <property type="entry name" value="GLYCOSYL HYDROLASE FAMILY 13 CATALYTIC DOMAIN-CONTAINING PROTEIN"/>
    <property type="match status" value="1"/>
</dbReference>
<dbReference type="Gene3D" id="3.20.20.80">
    <property type="entry name" value="Glycosidases"/>
    <property type="match status" value="1"/>
</dbReference>
<proteinExistence type="predicted"/>
<feature type="domain" description="Alpha-1,4-glucan:maltose-1-phosphate maltosyltransferase C-terminal" evidence="1">
    <location>
        <begin position="184"/>
        <end position="278"/>
    </location>
</feature>
<evidence type="ECO:0000259" key="1">
    <source>
        <dbReference type="Pfam" id="PF21702"/>
    </source>
</evidence>
<dbReference type="Gene3D" id="2.60.40.1180">
    <property type="entry name" value="Golgi alpha-mannosidase II"/>
    <property type="match status" value="1"/>
</dbReference>
<sequence>MFRVDNPHTKPLAFWAWVIRELQATDPQVVLLSEAFTDPTMMHSLAEVGFSQSYTYFTWRQNKEELTSYGEELAHAPTAAWFRPNLWPSTPDILTDPLRGGSPNAFASRAILAAMLAPSWGVYSGYELCENKALSDKEEYEFSEKYEIKKRDHNNPASLWPLLTKLNGVRRDHRSTWRMDSLRFHYVDHSNVIAFTHHCKLRGETGGRVADTVLVVVNLAPDEACEATVYLDLDAVGLGGCSSFQAQDELTNETWVWGASGNYVRFDPEERVAHIFSLAP</sequence>
<dbReference type="AlphaFoldDB" id="A0A6J6BXU1"/>
<gene>
    <name evidence="2" type="ORF">UFOPK1358_01170</name>
</gene>
<dbReference type="EMBL" id="CAEZSF010000113">
    <property type="protein sequence ID" value="CAB4543614.1"/>
    <property type="molecule type" value="Genomic_DNA"/>
</dbReference>
<organism evidence="2">
    <name type="scientific">freshwater metagenome</name>
    <dbReference type="NCBI Taxonomy" id="449393"/>
    <lineage>
        <taxon>unclassified sequences</taxon>
        <taxon>metagenomes</taxon>
        <taxon>ecological metagenomes</taxon>
    </lineage>
</organism>
<dbReference type="InterPro" id="IPR013780">
    <property type="entry name" value="Glyco_hydro_b"/>
</dbReference>
<evidence type="ECO:0000313" key="2">
    <source>
        <dbReference type="EMBL" id="CAB4543614.1"/>
    </source>
</evidence>